<dbReference type="PROSITE" id="PS51318">
    <property type="entry name" value="TAT"/>
    <property type="match status" value="1"/>
</dbReference>
<dbReference type="Gene3D" id="3.40.190.10">
    <property type="entry name" value="Periplasmic binding protein-like II"/>
    <property type="match status" value="1"/>
</dbReference>
<organism evidence="2">
    <name type="scientific">Phenylobacterium glaciei</name>
    <dbReference type="NCBI Taxonomy" id="2803784"/>
    <lineage>
        <taxon>Bacteria</taxon>
        <taxon>Pseudomonadati</taxon>
        <taxon>Pseudomonadota</taxon>
        <taxon>Alphaproteobacteria</taxon>
        <taxon>Caulobacterales</taxon>
        <taxon>Caulobacteraceae</taxon>
        <taxon>Phenylobacterium</taxon>
    </lineage>
</organism>
<dbReference type="InterPro" id="IPR006311">
    <property type="entry name" value="TAT_signal"/>
</dbReference>
<protein>
    <submittedName>
        <fullName evidence="2">Uncharacterized protein</fullName>
    </submittedName>
</protein>
<evidence type="ECO:0000256" key="1">
    <source>
        <dbReference type="SAM" id="MobiDB-lite"/>
    </source>
</evidence>
<gene>
    <name evidence="2" type="ORF">JKL49_06685</name>
</gene>
<feature type="compositionally biased region" description="Low complexity" evidence="1">
    <location>
        <begin position="74"/>
        <end position="115"/>
    </location>
</feature>
<reference evidence="2" key="1">
    <citation type="submission" date="2021-01" db="EMBL/GenBank/DDBJ databases">
        <title>Genome sequence of Phenylobacterium sp. 20VBR1 isolated from a valley glaceir, Ny-Alesund, Svalbard.</title>
        <authorList>
            <person name="Thomas F.A."/>
            <person name="Krishnan K.P."/>
            <person name="Sinha R.K."/>
        </authorList>
    </citation>
    <scope>NUCLEOTIDE SEQUENCE</scope>
    <source>
        <strain evidence="2">20VBR1</strain>
    </source>
</reference>
<dbReference type="EMBL" id="CP068570">
    <property type="protein sequence ID" value="QQZ50925.1"/>
    <property type="molecule type" value="Genomic_DNA"/>
</dbReference>
<feature type="region of interest" description="Disordered" evidence="1">
    <location>
        <begin position="74"/>
        <end position="123"/>
    </location>
</feature>
<dbReference type="AlphaFoldDB" id="A0A974P5T2"/>
<proteinExistence type="predicted"/>
<sequence>MDADEDGRRQGLLNRRGLLLGAAGLTLAACAPKASGGGANALKVSSYGGNFEEAMSKYVYPVFEKASGIKVESIPSRPASNSCSSSSRPTRPASPRWTSASPRPWTSTAAATPASGGFAIPSP</sequence>
<accession>A0A974P5T2</accession>
<evidence type="ECO:0000313" key="2">
    <source>
        <dbReference type="EMBL" id="QQZ50925.1"/>
    </source>
</evidence>
<name>A0A974P5T2_9CAUL</name>